<feature type="chain" id="PRO_5032829806" description="Subtilisin-like protease" evidence="11">
    <location>
        <begin position="30"/>
        <end position="765"/>
    </location>
</feature>
<evidence type="ECO:0000256" key="5">
    <source>
        <dbReference type="ARBA" id="ARBA00022729"/>
    </source>
</evidence>
<gene>
    <name evidence="15" type="ORF">Taro_041585</name>
</gene>
<accession>A0A843X0U1</accession>
<evidence type="ECO:0000259" key="14">
    <source>
        <dbReference type="Pfam" id="PF17766"/>
    </source>
</evidence>
<evidence type="ECO:0000256" key="4">
    <source>
        <dbReference type="ARBA" id="ARBA00022670"/>
    </source>
</evidence>
<keyword evidence="16" id="KW-1185">Reference proteome</keyword>
<dbReference type="Pfam" id="PF00082">
    <property type="entry name" value="Peptidase_S8"/>
    <property type="match status" value="1"/>
</dbReference>
<dbReference type="GO" id="GO:0005576">
    <property type="term" value="C:extracellular region"/>
    <property type="evidence" value="ECO:0007669"/>
    <property type="project" value="UniProtKB-SubCell"/>
</dbReference>
<comment type="subcellular location">
    <subcellularLocation>
        <location evidence="1">Secreted</location>
    </subcellularLocation>
</comment>
<keyword evidence="4 10" id="KW-0645">Protease</keyword>
<dbReference type="InterPro" id="IPR010259">
    <property type="entry name" value="S8pro/Inhibitor_I9"/>
</dbReference>
<feature type="signal peptide" evidence="11">
    <location>
        <begin position="1"/>
        <end position="29"/>
    </location>
</feature>
<dbReference type="Pfam" id="PF17766">
    <property type="entry name" value="fn3_6"/>
    <property type="match status" value="1"/>
</dbReference>
<protein>
    <recommendedName>
        <fullName evidence="17">Subtilisin-like protease</fullName>
    </recommendedName>
</protein>
<keyword evidence="6 10" id="KW-0378">Hydrolase</keyword>
<feature type="domain" description="Inhibitor I9" evidence="13">
    <location>
        <begin position="30"/>
        <end position="112"/>
    </location>
</feature>
<proteinExistence type="inferred from homology"/>
<dbReference type="InterPro" id="IPR034197">
    <property type="entry name" value="Peptidases_S8_3"/>
</dbReference>
<dbReference type="Gene3D" id="3.30.70.80">
    <property type="entry name" value="Peptidase S8 propeptide/proteinase inhibitor I9"/>
    <property type="match status" value="1"/>
</dbReference>
<feature type="domain" description="Subtilisin-like protease fibronectin type-III" evidence="14">
    <location>
        <begin position="649"/>
        <end position="757"/>
    </location>
</feature>
<evidence type="ECO:0000256" key="3">
    <source>
        <dbReference type="ARBA" id="ARBA00022525"/>
    </source>
</evidence>
<feature type="active site" description="Charge relay system" evidence="9 10">
    <location>
        <position position="216"/>
    </location>
</feature>
<dbReference type="AlphaFoldDB" id="A0A843X0U1"/>
<keyword evidence="5 11" id="KW-0732">Signal</keyword>
<dbReference type="InterPro" id="IPR045051">
    <property type="entry name" value="SBT"/>
</dbReference>
<name>A0A843X0U1_COLES</name>
<evidence type="ECO:0000313" key="15">
    <source>
        <dbReference type="EMBL" id="MQM08730.1"/>
    </source>
</evidence>
<dbReference type="FunFam" id="3.30.70.80:FF:000003">
    <property type="entry name" value="Subtilisin-like protease SBT1.9"/>
    <property type="match status" value="1"/>
</dbReference>
<dbReference type="Gene3D" id="2.60.40.2310">
    <property type="match status" value="1"/>
</dbReference>
<feature type="active site" description="Charge relay system" evidence="9 10">
    <location>
        <position position="145"/>
    </location>
</feature>
<dbReference type="PANTHER" id="PTHR10795">
    <property type="entry name" value="PROPROTEIN CONVERTASE SUBTILISIN/KEXIN"/>
    <property type="match status" value="1"/>
</dbReference>
<evidence type="ECO:0000256" key="7">
    <source>
        <dbReference type="ARBA" id="ARBA00022825"/>
    </source>
</evidence>
<dbReference type="Gene3D" id="3.40.50.200">
    <property type="entry name" value="Peptidase S8/S53 domain"/>
    <property type="match status" value="1"/>
</dbReference>
<dbReference type="CDD" id="cd02120">
    <property type="entry name" value="PA_subtilisin_like"/>
    <property type="match status" value="1"/>
</dbReference>
<dbReference type="CDD" id="cd04852">
    <property type="entry name" value="Peptidases_S8_3"/>
    <property type="match status" value="1"/>
</dbReference>
<keyword evidence="3" id="KW-0964">Secreted</keyword>
<dbReference type="InterPro" id="IPR000209">
    <property type="entry name" value="Peptidase_S8/S53_dom"/>
</dbReference>
<evidence type="ECO:0000256" key="1">
    <source>
        <dbReference type="ARBA" id="ARBA00004613"/>
    </source>
</evidence>
<evidence type="ECO:0008006" key="17">
    <source>
        <dbReference type="Google" id="ProtNLM"/>
    </source>
</evidence>
<evidence type="ECO:0000256" key="8">
    <source>
        <dbReference type="ARBA" id="ARBA00023180"/>
    </source>
</evidence>
<evidence type="ECO:0000259" key="13">
    <source>
        <dbReference type="Pfam" id="PF05922"/>
    </source>
</evidence>
<evidence type="ECO:0000256" key="9">
    <source>
        <dbReference type="PIRSR" id="PIRSR615500-1"/>
    </source>
</evidence>
<dbReference type="GO" id="GO:0004252">
    <property type="term" value="F:serine-type endopeptidase activity"/>
    <property type="evidence" value="ECO:0007669"/>
    <property type="project" value="UniProtKB-UniRule"/>
</dbReference>
<dbReference type="FunFam" id="3.40.50.200:FF:000006">
    <property type="entry name" value="Subtilisin-like protease SBT1.5"/>
    <property type="match status" value="1"/>
</dbReference>
<dbReference type="InterPro" id="IPR041469">
    <property type="entry name" value="Subtilisin-like_FN3"/>
</dbReference>
<evidence type="ECO:0000256" key="11">
    <source>
        <dbReference type="SAM" id="SignalP"/>
    </source>
</evidence>
<dbReference type="Pfam" id="PF05922">
    <property type="entry name" value="Inhibitor_I9"/>
    <property type="match status" value="1"/>
</dbReference>
<dbReference type="PROSITE" id="PS51892">
    <property type="entry name" value="SUBTILASE"/>
    <property type="match status" value="1"/>
</dbReference>
<dbReference type="InterPro" id="IPR015500">
    <property type="entry name" value="Peptidase_S8_subtilisin-rel"/>
</dbReference>
<reference evidence="15" key="1">
    <citation type="submission" date="2017-07" db="EMBL/GenBank/DDBJ databases">
        <title>Taro Niue Genome Assembly and Annotation.</title>
        <authorList>
            <person name="Atibalentja N."/>
            <person name="Keating K."/>
            <person name="Fields C.J."/>
        </authorList>
    </citation>
    <scope>NUCLEOTIDE SEQUENCE</scope>
    <source>
        <strain evidence="15">Niue_2</strain>
        <tissue evidence="15">Leaf</tissue>
    </source>
</reference>
<dbReference type="SUPFAM" id="SSF52743">
    <property type="entry name" value="Subtilisin-like"/>
    <property type="match status" value="1"/>
</dbReference>
<evidence type="ECO:0000256" key="10">
    <source>
        <dbReference type="PROSITE-ProRule" id="PRU01240"/>
    </source>
</evidence>
<evidence type="ECO:0000256" key="6">
    <source>
        <dbReference type="ARBA" id="ARBA00022801"/>
    </source>
</evidence>
<feature type="domain" description="Peptidase S8/S53" evidence="12">
    <location>
        <begin position="136"/>
        <end position="570"/>
    </location>
</feature>
<evidence type="ECO:0000259" key="12">
    <source>
        <dbReference type="Pfam" id="PF00082"/>
    </source>
</evidence>
<sequence length="765" mass="81465">MAHHCGLHLWMALLAAATLPFATISSAAATYIVHMDMSAMPAAFTDHRTWFAATLSATFEPSRETLTAVPNLLHVYDHAIHGFSARLTPSQLSQVQRSRGFLSSYPDRPVRLDTTHTCEFLHLNPSSGLWPVSNYGEGVIVGVVDGGVWPESESYNDDGMPAVPSTWRGACEGGTAFNSSMCNRKLIGARFFNRGLLASDPTVTISVNSTRDTEGHGTHTSSTAAGNSVKGASFFGYAAGTARGMAPRAHVAVYKAVWDGRASSSDVLAAIDSAVSDGVHVLSLSLGLDGVPLHQDAISIAAFAAMEKGIFVSTSVGNRGPKLASLHNGAPWMLTVGAASFDRELAGTVELGDGTTIVGASLYAGSTSLGQFPLVFMKACDNLTSLHQVGYKIVLCECSVDSVSLVKNLSTSAKIAGGLFTCPTAYNIYFEHFSFPGALISPRDGRIVLKYIEESPAPTATVRFGQTILGKQRAPSVAFYSSRGPSQVCANVLKPDIIAPGTLVLASWTQKSPVGFIGSRPLYSAFNLASGSSMACPHASGIAALLRAAHPDWSPAAIRSAMMTTADSFDNTGDPIRDAGDPDTPARAATPLAMGSGHVNPNRALDPGLVYDAGAGDYMRLLCAMNYTRERILTITRSSSYDCSRPSLDLNYPSFIAYFPADKSSSDAGNTGIWEFQRTVTNVAHGNWTYAARLTPIKGFSLYVEPDKLVFKGKNEKQSFKLRVETQIGMEQGKVLHGWLSWVDDQGKHVVNSPIVVTSISIQVR</sequence>
<dbReference type="EMBL" id="NMUH01004194">
    <property type="protein sequence ID" value="MQM08730.1"/>
    <property type="molecule type" value="Genomic_DNA"/>
</dbReference>
<feature type="active site" description="Charge relay system" evidence="9 10">
    <location>
        <position position="533"/>
    </location>
</feature>
<dbReference type="InterPro" id="IPR036852">
    <property type="entry name" value="Peptidase_S8/S53_dom_sf"/>
</dbReference>
<keyword evidence="8" id="KW-0325">Glycoprotein</keyword>
<evidence type="ECO:0000256" key="2">
    <source>
        <dbReference type="ARBA" id="ARBA00011073"/>
    </source>
</evidence>
<dbReference type="InterPro" id="IPR037045">
    <property type="entry name" value="S8pro/Inhibitor_I9_sf"/>
</dbReference>
<dbReference type="GO" id="GO:0006508">
    <property type="term" value="P:proteolysis"/>
    <property type="evidence" value="ECO:0007669"/>
    <property type="project" value="UniProtKB-KW"/>
</dbReference>
<keyword evidence="7 10" id="KW-0720">Serine protease</keyword>
<organism evidence="15 16">
    <name type="scientific">Colocasia esculenta</name>
    <name type="common">Wild taro</name>
    <name type="synonym">Arum esculentum</name>
    <dbReference type="NCBI Taxonomy" id="4460"/>
    <lineage>
        <taxon>Eukaryota</taxon>
        <taxon>Viridiplantae</taxon>
        <taxon>Streptophyta</taxon>
        <taxon>Embryophyta</taxon>
        <taxon>Tracheophyta</taxon>
        <taxon>Spermatophyta</taxon>
        <taxon>Magnoliopsida</taxon>
        <taxon>Liliopsida</taxon>
        <taxon>Araceae</taxon>
        <taxon>Aroideae</taxon>
        <taxon>Colocasieae</taxon>
        <taxon>Colocasia</taxon>
    </lineage>
</organism>
<dbReference type="Proteomes" id="UP000652761">
    <property type="component" value="Unassembled WGS sequence"/>
</dbReference>
<evidence type="ECO:0000313" key="16">
    <source>
        <dbReference type="Proteomes" id="UP000652761"/>
    </source>
</evidence>
<dbReference type="OrthoDB" id="206201at2759"/>
<comment type="caution">
    <text evidence="15">The sequence shown here is derived from an EMBL/GenBank/DDBJ whole genome shotgun (WGS) entry which is preliminary data.</text>
</comment>
<comment type="similarity">
    <text evidence="2 10">Belongs to the peptidase S8 family.</text>
</comment>
<dbReference type="PRINTS" id="PR00723">
    <property type="entry name" value="SUBTILISIN"/>
</dbReference>
<dbReference type="Gene3D" id="3.50.30.30">
    <property type="match status" value="1"/>
</dbReference>